<dbReference type="GO" id="GO:0001514">
    <property type="term" value="P:selenocysteine incorporation"/>
    <property type="evidence" value="ECO:0007669"/>
    <property type="project" value="TreeGrafter"/>
</dbReference>
<comment type="function">
    <text evidence="2">Converts O-phosphoseryl-tRNA(Sec) to selenocysteinyl-tRNA(Sec) required for selenoprotein biosynthesis.</text>
</comment>
<evidence type="ECO:0000256" key="17">
    <source>
        <dbReference type="ARBA" id="ARBA00048808"/>
    </source>
</evidence>
<comment type="similarity">
    <text evidence="4">Belongs to the SepSecS family.</text>
</comment>
<dbReference type="NCBIfam" id="TIGR03531">
    <property type="entry name" value="selenium_SpcS"/>
    <property type="match status" value="1"/>
</dbReference>
<evidence type="ECO:0000256" key="2">
    <source>
        <dbReference type="ARBA" id="ARBA00002552"/>
    </source>
</evidence>
<reference evidence="19" key="1">
    <citation type="submission" date="2023-11" db="UniProtKB">
        <authorList>
            <consortium name="WormBaseParasite"/>
        </authorList>
    </citation>
    <scope>IDENTIFICATION</scope>
</reference>
<dbReference type="InterPro" id="IPR015424">
    <property type="entry name" value="PyrdxlP-dep_Trfase"/>
</dbReference>
<proteinExistence type="inferred from homology"/>
<evidence type="ECO:0000256" key="11">
    <source>
        <dbReference type="ARBA" id="ARBA00022917"/>
    </source>
</evidence>
<evidence type="ECO:0000256" key="5">
    <source>
        <dbReference type="ARBA" id="ARBA00012464"/>
    </source>
</evidence>
<dbReference type="InterPro" id="IPR008829">
    <property type="entry name" value="SepSecS/SepCysS"/>
</dbReference>
<evidence type="ECO:0000256" key="13">
    <source>
        <dbReference type="ARBA" id="ARBA00026053"/>
    </source>
</evidence>
<dbReference type="InterPro" id="IPR019872">
    <property type="entry name" value="Sec-tRNA_Se_transferase"/>
</dbReference>
<keyword evidence="10" id="KW-0663">Pyridoxal phosphate</keyword>
<dbReference type="Pfam" id="PF05889">
    <property type="entry name" value="SepSecS"/>
    <property type="match status" value="2"/>
</dbReference>
<accession>A0AA85AN61</accession>
<evidence type="ECO:0000256" key="1">
    <source>
        <dbReference type="ARBA" id="ARBA00001933"/>
    </source>
</evidence>
<evidence type="ECO:0000256" key="9">
    <source>
        <dbReference type="ARBA" id="ARBA00022884"/>
    </source>
</evidence>
<dbReference type="GO" id="GO:0001717">
    <property type="term" value="P:conversion of seryl-tRNAsec to selenocys-tRNAsec"/>
    <property type="evidence" value="ECO:0007669"/>
    <property type="project" value="InterPro"/>
</dbReference>
<evidence type="ECO:0000256" key="7">
    <source>
        <dbReference type="ARBA" id="ARBA00022555"/>
    </source>
</evidence>
<dbReference type="EC" id="2.9.1.2" evidence="5"/>
<evidence type="ECO:0000256" key="15">
    <source>
        <dbReference type="ARBA" id="ARBA00032048"/>
    </source>
</evidence>
<dbReference type="WBParaSite" id="SMRG1_93650.1">
    <property type="protein sequence ID" value="SMRG1_93650.1"/>
    <property type="gene ID" value="SMRG1_93650"/>
</dbReference>
<dbReference type="AlphaFoldDB" id="A0AA85AN61"/>
<dbReference type="InterPro" id="IPR015421">
    <property type="entry name" value="PyrdxlP-dep_Trfase_major"/>
</dbReference>
<comment type="subunit">
    <text evidence="13">Homotetramer formed by a catalytic dimer and a non-catalytic dimer serving as a binding platform that orients tRNASec for catalysis. Each tetramer binds the CCA ends of two tRNAs which point to the active sites of the catalytic dimer.</text>
</comment>
<evidence type="ECO:0000256" key="10">
    <source>
        <dbReference type="ARBA" id="ARBA00022898"/>
    </source>
</evidence>
<evidence type="ECO:0000256" key="8">
    <source>
        <dbReference type="ARBA" id="ARBA00022679"/>
    </source>
</evidence>
<name>A0AA85AN61_9TREM</name>
<evidence type="ECO:0000256" key="16">
    <source>
        <dbReference type="ARBA" id="ARBA00032693"/>
    </source>
</evidence>
<evidence type="ECO:0000256" key="4">
    <source>
        <dbReference type="ARBA" id="ARBA00007037"/>
    </source>
</evidence>
<sequence>MFTELRFAAKKKVVPIRNNFDYIPDLSTVVFLDTVPNSRCSNGTSEPFILMEDDILRLTKKYIGDSHVKRCQERSIKRKKKLTAVLDQGRLPDVGFSEADIEALLLQISSFDSNNWENSVGVGEREGRVLVNFIRRRHYGFTHGIGRSGDIAAIQPKASGSSLICRLTNQLLLDWLRKSGSPSTSACFLVPMATGMSLTLCLLAMKRRRPRRANFVLWSRIDQKSCFKCMLAAGLIPIPIELVTDTSNDQLCSNLDALEIALKNPAKYLLDHWPDAAQAYNVDDKLIENSTSDDIVCIFTTTNCFAPRVPDKLHAITKLCIKYGVSHLINNAYGVQSPRCMRMIESAGKLIIEHNLNTSNSSNQPIDLLYVQSTDKNLMVPVGGAVIAGFSTDLVDFVAKLYPGRASGSPTLDAFATLLYLGNKGWNDLIQRQSICFKRLYDGLKQLSEKFNLKLLDTSSNPISLALSLENLLPKTITIQKIRKNNMIEDNQKREIFHHLTQIGANLFTQGCSGVRVVLPASMQNSIKLDVYEFDGFNSHSSTSIIPYINAASSIGQNEYEIDIFIKKLDKILQYFQYYIINNYNIDLMSTITTMTTINDDDDNDNEIDQDNDVLSKESFKLNSRFI</sequence>
<dbReference type="GO" id="GO:0000049">
    <property type="term" value="F:tRNA binding"/>
    <property type="evidence" value="ECO:0007669"/>
    <property type="project" value="UniProtKB-KW"/>
</dbReference>
<comment type="catalytic activity">
    <reaction evidence="17">
        <text>O-phospho-L-seryl-tRNA(Sec) + selenophosphate + H2O = L-selenocysteinyl-tRNA(Sec) + 2 phosphate</text>
        <dbReference type="Rhea" id="RHEA:25041"/>
        <dbReference type="Rhea" id="RHEA-COMP:9743"/>
        <dbReference type="Rhea" id="RHEA-COMP:9947"/>
        <dbReference type="ChEBI" id="CHEBI:15377"/>
        <dbReference type="ChEBI" id="CHEBI:16144"/>
        <dbReference type="ChEBI" id="CHEBI:43474"/>
        <dbReference type="ChEBI" id="CHEBI:78551"/>
        <dbReference type="ChEBI" id="CHEBI:78573"/>
        <dbReference type="EC" id="2.9.1.2"/>
    </reaction>
</comment>
<evidence type="ECO:0000313" key="19">
    <source>
        <dbReference type="WBParaSite" id="SMRG1_93650.1"/>
    </source>
</evidence>
<dbReference type="Proteomes" id="UP000050790">
    <property type="component" value="Unassembled WGS sequence"/>
</dbReference>
<keyword evidence="8" id="KW-0808">Transferase</keyword>
<comment type="pathway">
    <text evidence="3">Aminoacyl-tRNA biosynthesis; selenocysteinyl-tRNA(Sec) biosynthesis; selenocysteinyl-tRNA(Sec) from L-seryl-tRNA(Sec) (archaeal/eukaryal route): step 2/2.</text>
</comment>
<organism evidence="18 19">
    <name type="scientific">Schistosoma margrebowiei</name>
    <dbReference type="NCBI Taxonomy" id="48269"/>
    <lineage>
        <taxon>Eukaryota</taxon>
        <taxon>Metazoa</taxon>
        <taxon>Spiralia</taxon>
        <taxon>Lophotrochozoa</taxon>
        <taxon>Platyhelminthes</taxon>
        <taxon>Trematoda</taxon>
        <taxon>Digenea</taxon>
        <taxon>Strigeidida</taxon>
        <taxon>Schistosomatoidea</taxon>
        <taxon>Schistosomatidae</taxon>
        <taxon>Schistosoma</taxon>
    </lineage>
</organism>
<keyword evidence="11" id="KW-0648">Protein biosynthesis</keyword>
<evidence type="ECO:0000256" key="14">
    <source>
        <dbReference type="ARBA" id="ARBA00030669"/>
    </source>
</evidence>
<keyword evidence="12" id="KW-0711">Selenium</keyword>
<dbReference type="GO" id="GO:0098621">
    <property type="term" value="F:O-phosphoseryl-tRNA(Sec) selenium transferase activity"/>
    <property type="evidence" value="ECO:0007669"/>
    <property type="project" value="UniProtKB-EC"/>
</dbReference>
<keyword evidence="9" id="KW-0694">RNA-binding</keyword>
<dbReference type="Gene3D" id="3.40.640.10">
    <property type="entry name" value="Type I PLP-dependent aspartate aminotransferase-like (Major domain)"/>
    <property type="match status" value="1"/>
</dbReference>
<protein>
    <recommendedName>
        <fullName evidence="6">O-phosphoseryl-tRNA(Sec) selenium transferase</fullName>
        <ecNumber evidence="5">2.9.1.2</ecNumber>
    </recommendedName>
    <alternativeName>
        <fullName evidence="14">Selenocysteine synthase</fullName>
    </alternativeName>
    <alternativeName>
        <fullName evidence="15">Selenocysteinyl-tRNA(Sec) synthase</fullName>
    </alternativeName>
    <alternativeName>
        <fullName evidence="16">Sep-tRNA:Sec-tRNA synthase</fullName>
    </alternativeName>
</protein>
<evidence type="ECO:0000256" key="6">
    <source>
        <dbReference type="ARBA" id="ARBA00021963"/>
    </source>
</evidence>
<dbReference type="PANTHER" id="PTHR12944:SF2">
    <property type="entry name" value="O-PHOSPHOSERYL-TRNA(SEC) SELENIUM TRANSFERASE"/>
    <property type="match status" value="1"/>
</dbReference>
<dbReference type="PANTHER" id="PTHR12944">
    <property type="entry name" value="SOLUBLE LIVER ANTIGEN/LIVER PANCREAS ANTIGEN"/>
    <property type="match status" value="1"/>
</dbReference>
<comment type="cofactor">
    <cofactor evidence="1">
        <name>pyridoxal 5'-phosphate</name>
        <dbReference type="ChEBI" id="CHEBI:597326"/>
    </cofactor>
</comment>
<dbReference type="SUPFAM" id="SSF53383">
    <property type="entry name" value="PLP-dependent transferases"/>
    <property type="match status" value="1"/>
</dbReference>
<evidence type="ECO:0000313" key="18">
    <source>
        <dbReference type="Proteomes" id="UP000050790"/>
    </source>
</evidence>
<evidence type="ECO:0000256" key="12">
    <source>
        <dbReference type="ARBA" id="ARBA00023266"/>
    </source>
</evidence>
<keyword evidence="7" id="KW-0820">tRNA-binding</keyword>
<evidence type="ECO:0000256" key="3">
    <source>
        <dbReference type="ARBA" id="ARBA00004822"/>
    </source>
</evidence>